<dbReference type="GO" id="GO:0008233">
    <property type="term" value="F:peptidase activity"/>
    <property type="evidence" value="ECO:0007669"/>
    <property type="project" value="UniProtKB-KW"/>
</dbReference>
<evidence type="ECO:0000313" key="15">
    <source>
        <dbReference type="Proteomes" id="UP001549110"/>
    </source>
</evidence>
<protein>
    <submittedName>
        <fullName evidence="14">Zn-dependent protease</fullName>
    </submittedName>
</protein>
<evidence type="ECO:0000256" key="1">
    <source>
        <dbReference type="ARBA" id="ARBA00001947"/>
    </source>
</evidence>
<evidence type="ECO:0000256" key="3">
    <source>
        <dbReference type="ARBA" id="ARBA00007931"/>
    </source>
</evidence>
<keyword evidence="5 14" id="KW-0645">Protease</keyword>
<evidence type="ECO:0000313" key="14">
    <source>
        <dbReference type="EMBL" id="MET3526086.1"/>
    </source>
</evidence>
<dbReference type="RefSeq" id="WP_331929185.1">
    <property type="nucleotide sequence ID" value="NZ_JBEPLU010000001.1"/>
</dbReference>
<keyword evidence="10 13" id="KW-1133">Transmembrane helix</keyword>
<keyword evidence="6 13" id="KW-0812">Transmembrane</keyword>
<proteinExistence type="inferred from homology"/>
<keyword evidence="11" id="KW-0482">Metalloprotease</keyword>
<evidence type="ECO:0000256" key="9">
    <source>
        <dbReference type="ARBA" id="ARBA00022833"/>
    </source>
</evidence>
<reference evidence="14 15" key="1">
    <citation type="submission" date="2024-06" db="EMBL/GenBank/DDBJ databases">
        <title>Genomic Encyclopedia of Type Strains, Phase IV (KMG-IV): sequencing the most valuable type-strain genomes for metagenomic binning, comparative biology and taxonomic classification.</title>
        <authorList>
            <person name="Goeker M."/>
        </authorList>
    </citation>
    <scope>NUCLEOTIDE SEQUENCE [LARGE SCALE GENOMIC DNA]</scope>
    <source>
        <strain evidence="14 15">DSM 17809</strain>
    </source>
</reference>
<keyword evidence="4" id="KW-1003">Cell membrane</keyword>
<dbReference type="CDD" id="cd06158">
    <property type="entry name" value="S2P-M50_like_1"/>
    <property type="match status" value="1"/>
</dbReference>
<evidence type="ECO:0000256" key="4">
    <source>
        <dbReference type="ARBA" id="ARBA00022475"/>
    </source>
</evidence>
<evidence type="ECO:0000256" key="10">
    <source>
        <dbReference type="ARBA" id="ARBA00022989"/>
    </source>
</evidence>
<comment type="cofactor">
    <cofactor evidence="1">
        <name>Zn(2+)</name>
        <dbReference type="ChEBI" id="CHEBI:29105"/>
    </cofactor>
</comment>
<dbReference type="PANTHER" id="PTHR35864">
    <property type="entry name" value="ZINC METALLOPROTEASE MJ0611-RELATED"/>
    <property type="match status" value="1"/>
</dbReference>
<evidence type="ECO:0000256" key="13">
    <source>
        <dbReference type="SAM" id="Phobius"/>
    </source>
</evidence>
<comment type="caution">
    <text evidence="14">The sequence shown here is derived from an EMBL/GenBank/DDBJ whole genome shotgun (WGS) entry which is preliminary data.</text>
</comment>
<organism evidence="14 15">
    <name type="scientific">Phenylobacterium koreense</name>
    <dbReference type="NCBI Taxonomy" id="266125"/>
    <lineage>
        <taxon>Bacteria</taxon>
        <taxon>Pseudomonadati</taxon>
        <taxon>Pseudomonadota</taxon>
        <taxon>Alphaproteobacteria</taxon>
        <taxon>Caulobacterales</taxon>
        <taxon>Caulobacteraceae</taxon>
        <taxon>Phenylobacterium</taxon>
    </lineage>
</organism>
<keyword evidence="12 13" id="KW-0472">Membrane</keyword>
<keyword evidence="7" id="KW-0479">Metal-binding</keyword>
<dbReference type="GO" id="GO:0006508">
    <property type="term" value="P:proteolysis"/>
    <property type="evidence" value="ECO:0007669"/>
    <property type="project" value="UniProtKB-KW"/>
</dbReference>
<feature type="transmembrane region" description="Helical" evidence="13">
    <location>
        <begin position="12"/>
        <end position="34"/>
    </location>
</feature>
<feature type="transmembrane region" description="Helical" evidence="13">
    <location>
        <begin position="161"/>
        <end position="184"/>
    </location>
</feature>
<feature type="transmembrane region" description="Helical" evidence="13">
    <location>
        <begin position="41"/>
        <end position="58"/>
    </location>
</feature>
<evidence type="ECO:0000256" key="8">
    <source>
        <dbReference type="ARBA" id="ARBA00022801"/>
    </source>
</evidence>
<keyword evidence="15" id="KW-1185">Reference proteome</keyword>
<feature type="transmembrane region" description="Helical" evidence="13">
    <location>
        <begin position="213"/>
        <end position="238"/>
    </location>
</feature>
<sequence length="264" mass="27687">MSEATITERPPISPNALILLAGWIASGVALALAPSEMVGRILTFVFVILGWVLAVMAHEFGHAFIAHKAGDHTIRAKGYLTLDPLKYVDVGVSIVIPILAVVLGGIGFPGGAVYLREDLMRSRGWRALASLAGPLGTLCVLVLLTAIAWGVALSALATPGAAMLVEGLAFLAFLQATAFVLNLLPVPGLDGYGVIRPFLPDGVRQAMRPIEGLAMIGLFLAIFFIPGASAVIFAPALAITDLVGLPRGAIQAGWDAFRFWAQRG</sequence>
<evidence type="ECO:0000256" key="5">
    <source>
        <dbReference type="ARBA" id="ARBA00022670"/>
    </source>
</evidence>
<gene>
    <name evidence="14" type="ORF">ABID41_001181</name>
</gene>
<keyword evidence="9" id="KW-0862">Zinc</keyword>
<dbReference type="InterPro" id="IPR052348">
    <property type="entry name" value="Metallopeptidase_M50B"/>
</dbReference>
<feature type="transmembrane region" description="Helical" evidence="13">
    <location>
        <begin position="90"/>
        <end position="115"/>
    </location>
</feature>
<comment type="similarity">
    <text evidence="3">Belongs to the peptidase M50B family.</text>
</comment>
<evidence type="ECO:0000256" key="6">
    <source>
        <dbReference type="ARBA" id="ARBA00022692"/>
    </source>
</evidence>
<evidence type="ECO:0000256" key="2">
    <source>
        <dbReference type="ARBA" id="ARBA00004651"/>
    </source>
</evidence>
<dbReference type="PANTHER" id="PTHR35864:SF1">
    <property type="entry name" value="ZINC METALLOPROTEASE YWHC-RELATED"/>
    <property type="match status" value="1"/>
</dbReference>
<dbReference type="InterPro" id="IPR044537">
    <property type="entry name" value="Rip2-like"/>
</dbReference>
<feature type="transmembrane region" description="Helical" evidence="13">
    <location>
        <begin position="127"/>
        <end position="149"/>
    </location>
</feature>
<dbReference type="EMBL" id="JBEPLU010000001">
    <property type="protein sequence ID" value="MET3526086.1"/>
    <property type="molecule type" value="Genomic_DNA"/>
</dbReference>
<evidence type="ECO:0000256" key="11">
    <source>
        <dbReference type="ARBA" id="ARBA00023049"/>
    </source>
</evidence>
<evidence type="ECO:0000256" key="12">
    <source>
        <dbReference type="ARBA" id="ARBA00023136"/>
    </source>
</evidence>
<comment type="subcellular location">
    <subcellularLocation>
        <location evidence="2">Cell membrane</location>
        <topology evidence="2">Multi-pass membrane protein</topology>
    </subcellularLocation>
</comment>
<evidence type="ECO:0000256" key="7">
    <source>
        <dbReference type="ARBA" id="ARBA00022723"/>
    </source>
</evidence>
<keyword evidence="8" id="KW-0378">Hydrolase</keyword>
<name>A0ABV2EHJ2_9CAUL</name>
<dbReference type="Proteomes" id="UP001549110">
    <property type="component" value="Unassembled WGS sequence"/>
</dbReference>
<accession>A0ABV2EHJ2</accession>